<feature type="transmembrane region" description="Helical" evidence="1">
    <location>
        <begin position="235"/>
        <end position="256"/>
    </location>
</feature>
<dbReference type="Proteomes" id="UP000535543">
    <property type="component" value="Unassembled WGS sequence"/>
</dbReference>
<dbReference type="RefSeq" id="WP_169594019.1">
    <property type="nucleotide sequence ID" value="NZ_VCQU01000014.1"/>
</dbReference>
<comment type="caution">
    <text evidence="2">The sequence shown here is derived from an EMBL/GenBank/DDBJ whole genome shotgun (WGS) entry which is preliminary data.</text>
</comment>
<feature type="transmembrane region" description="Helical" evidence="1">
    <location>
        <begin position="75"/>
        <end position="93"/>
    </location>
</feature>
<name>A0A848KMB7_9NOCA</name>
<keyword evidence="1" id="KW-0812">Transmembrane</keyword>
<reference evidence="2 3" key="2">
    <citation type="submission" date="2020-06" db="EMBL/GenBank/DDBJ databases">
        <title>Antribacter stalactiti gen. nov., sp. nov., a new member of the family Nacardiaceae isolated from a cave.</title>
        <authorList>
            <person name="Kim I.S."/>
        </authorList>
    </citation>
    <scope>NUCLEOTIDE SEQUENCE [LARGE SCALE GENOMIC DNA]</scope>
    <source>
        <strain evidence="2 3">YC2-7</strain>
    </source>
</reference>
<gene>
    <name evidence="2" type="ORF">FGL95_29035</name>
</gene>
<dbReference type="GO" id="GO:0005886">
    <property type="term" value="C:plasma membrane"/>
    <property type="evidence" value="ECO:0007669"/>
    <property type="project" value="UniProtKB-SubCell"/>
</dbReference>
<evidence type="ECO:0000313" key="2">
    <source>
        <dbReference type="EMBL" id="NMN99078.1"/>
    </source>
</evidence>
<dbReference type="Pfam" id="PF12679">
    <property type="entry name" value="ABC2_membrane_2"/>
    <property type="match status" value="1"/>
</dbReference>
<feature type="transmembrane region" description="Helical" evidence="1">
    <location>
        <begin position="123"/>
        <end position="144"/>
    </location>
</feature>
<feature type="transmembrane region" description="Helical" evidence="1">
    <location>
        <begin position="17"/>
        <end position="38"/>
    </location>
</feature>
<dbReference type="EMBL" id="VCQU01000014">
    <property type="protein sequence ID" value="NMN99078.1"/>
    <property type="molecule type" value="Genomic_DNA"/>
</dbReference>
<keyword evidence="3" id="KW-1185">Reference proteome</keyword>
<dbReference type="PANTHER" id="PTHR37305">
    <property type="entry name" value="INTEGRAL MEMBRANE PROTEIN-RELATED"/>
    <property type="match status" value="1"/>
</dbReference>
<feature type="transmembrane region" description="Helical" evidence="1">
    <location>
        <begin position="187"/>
        <end position="211"/>
    </location>
</feature>
<organism evidence="2 3">
    <name type="scientific">Antrihabitans stalactiti</name>
    <dbReference type="NCBI Taxonomy" id="2584121"/>
    <lineage>
        <taxon>Bacteria</taxon>
        <taxon>Bacillati</taxon>
        <taxon>Actinomycetota</taxon>
        <taxon>Actinomycetes</taxon>
        <taxon>Mycobacteriales</taxon>
        <taxon>Nocardiaceae</taxon>
        <taxon>Antrihabitans</taxon>
    </lineage>
</organism>
<reference evidence="2 3" key="1">
    <citation type="submission" date="2019-05" db="EMBL/GenBank/DDBJ databases">
        <authorList>
            <person name="Lee S.D."/>
        </authorList>
    </citation>
    <scope>NUCLEOTIDE SEQUENCE [LARGE SCALE GENOMIC DNA]</scope>
    <source>
        <strain evidence="2 3">YC2-7</strain>
    </source>
</reference>
<dbReference type="AlphaFoldDB" id="A0A848KMB7"/>
<protein>
    <submittedName>
        <fullName evidence="2">ABC transporter permease</fullName>
    </submittedName>
</protein>
<sequence length="262" mass="27172">MLSELTRIDLRLRRRSMIGYTVGMAVYAFVIVALYPTFKSDSGLDKFSEGNSTVAALFGASGSLTTSSGWLNANLYANFVPLVVLLLAIGYGASSVAGQNEDGTLGTVIALPISRRRVVAQKIVALCLTTVPVAAITAVFVAVGRAFDLSVDTAHLVGITLGVLLLGVDFGALAMLIGAATASRGTALGVSSSVAAASYLISSLAPAVHWIEPARYGSLFFYAVGDGQLVNGLKVPAFVVLVSVTVVLVAATVVVFERLDVR</sequence>
<evidence type="ECO:0000256" key="1">
    <source>
        <dbReference type="SAM" id="Phobius"/>
    </source>
</evidence>
<accession>A0A848KMB7</accession>
<keyword evidence="1" id="KW-0472">Membrane</keyword>
<dbReference type="PANTHER" id="PTHR37305:SF1">
    <property type="entry name" value="MEMBRANE PROTEIN"/>
    <property type="match status" value="1"/>
</dbReference>
<keyword evidence="1" id="KW-1133">Transmembrane helix</keyword>
<evidence type="ECO:0000313" key="3">
    <source>
        <dbReference type="Proteomes" id="UP000535543"/>
    </source>
</evidence>
<dbReference type="GO" id="GO:0140359">
    <property type="term" value="F:ABC-type transporter activity"/>
    <property type="evidence" value="ECO:0007669"/>
    <property type="project" value="InterPro"/>
</dbReference>
<proteinExistence type="predicted"/>
<feature type="transmembrane region" description="Helical" evidence="1">
    <location>
        <begin position="156"/>
        <end position="180"/>
    </location>
</feature>